<sequence>MKENKYFKYFILLLGLDLLALFYGISTLSISADEAKIYFDSKGLLYYISHFGTFIFGQNDFGLRMPFVIIHILSCILLYLLAKKYNKTEKDVFFSLFLFILLPGSVASALLVNEASYVIFLSLAILCAYEYEKKIVFFLLLLFAFFVDKSFIVLFLTFFFFGIYKRDIFLFSFSFFLFLSCVFFYGFDVGGKPKGYFLDTLGIFSLCFSPLIFVYFFYVIYRLAFKKNKNLLWFLISTTFIFCSLLSLRQKLSLEDFLPFCVICTPLLIKALMQSYRVRLPEFRSKYKILIRLSVLFLVIFYLLILGNHILYFFIKDPKLHFAYNYHIAKELSIKLKKEGINEVHVTSPALQKRLRFYGIKNSSKLYLKDGLKNKNLKIIAIKLGKHKINYQLSYEKSF</sequence>
<reference evidence="2 3" key="1">
    <citation type="submission" date="2018-07" db="EMBL/GenBank/DDBJ databases">
        <title>Campylobacter zealandensis sp. nov., isolated from birds and water in New Zealand.</title>
        <authorList>
            <person name="Wilkinson D.A."/>
            <person name="Biggs P.J."/>
            <person name="French N.P."/>
            <person name="Midwinter A.C."/>
        </authorList>
    </citation>
    <scope>NUCLEOTIDE SEQUENCE [LARGE SCALE GENOMIC DNA]</scope>
    <source>
        <strain evidence="2 3">B423b</strain>
    </source>
</reference>
<comment type="caution">
    <text evidence="2">The sequence shown here is derived from an EMBL/GenBank/DDBJ whole genome shotgun (WGS) entry which is preliminary data.</text>
</comment>
<feature type="transmembrane region" description="Helical" evidence="1">
    <location>
        <begin position="168"/>
        <end position="187"/>
    </location>
</feature>
<evidence type="ECO:0000313" key="2">
    <source>
        <dbReference type="EMBL" id="TBR79123.1"/>
    </source>
</evidence>
<feature type="transmembrane region" description="Helical" evidence="1">
    <location>
        <begin position="256"/>
        <end position="273"/>
    </location>
</feature>
<dbReference type="EMBL" id="QPGR01000017">
    <property type="protein sequence ID" value="TBR79123.1"/>
    <property type="molecule type" value="Genomic_DNA"/>
</dbReference>
<keyword evidence="1" id="KW-0472">Membrane</keyword>
<feature type="transmembrane region" description="Helical" evidence="1">
    <location>
        <begin position="6"/>
        <end position="25"/>
    </location>
</feature>
<protein>
    <submittedName>
        <fullName evidence="2">Uncharacterized protein</fullName>
    </submittedName>
</protein>
<dbReference type="Proteomes" id="UP000292583">
    <property type="component" value="Unassembled WGS sequence"/>
</dbReference>
<feature type="transmembrane region" description="Helical" evidence="1">
    <location>
        <begin position="231"/>
        <end position="250"/>
    </location>
</feature>
<evidence type="ECO:0000313" key="3">
    <source>
        <dbReference type="Proteomes" id="UP000292583"/>
    </source>
</evidence>
<proteinExistence type="predicted"/>
<evidence type="ECO:0000256" key="1">
    <source>
        <dbReference type="SAM" id="Phobius"/>
    </source>
</evidence>
<dbReference type="OrthoDB" id="5362731at2"/>
<dbReference type="AlphaFoldDB" id="A0A4Q9JTA9"/>
<organism evidence="2 3">
    <name type="scientific">Campylobacter novaezeelandiae</name>
    <dbReference type="NCBI Taxonomy" id="2267891"/>
    <lineage>
        <taxon>Bacteria</taxon>
        <taxon>Pseudomonadati</taxon>
        <taxon>Campylobacterota</taxon>
        <taxon>Epsilonproteobacteria</taxon>
        <taxon>Campylobacterales</taxon>
        <taxon>Campylobacteraceae</taxon>
        <taxon>Campylobacter</taxon>
    </lineage>
</organism>
<feature type="transmembrane region" description="Helical" evidence="1">
    <location>
        <begin position="63"/>
        <end position="82"/>
    </location>
</feature>
<keyword evidence="1" id="KW-0812">Transmembrane</keyword>
<feature type="transmembrane region" description="Helical" evidence="1">
    <location>
        <begin position="202"/>
        <end position="224"/>
    </location>
</feature>
<feature type="transmembrane region" description="Helical" evidence="1">
    <location>
        <begin position="293"/>
        <end position="315"/>
    </location>
</feature>
<name>A0A4Q9JTA9_9BACT</name>
<gene>
    <name evidence="2" type="ORF">DU473_07340</name>
</gene>
<feature type="transmembrane region" description="Helical" evidence="1">
    <location>
        <begin position="94"/>
        <end position="123"/>
    </location>
</feature>
<feature type="transmembrane region" description="Helical" evidence="1">
    <location>
        <begin position="135"/>
        <end position="161"/>
    </location>
</feature>
<keyword evidence="3" id="KW-1185">Reference proteome</keyword>
<accession>A0A4Q9JTA9</accession>
<keyword evidence="1" id="KW-1133">Transmembrane helix</keyword>
<dbReference type="RefSeq" id="WP_131186880.1">
    <property type="nucleotide sequence ID" value="NZ_QPGR01000017.1"/>
</dbReference>